<sequence length="92" mass="10005">MLLVIGARGWERTQAQWLRIGANGLWLWHGQDAAPVEARITGCSQWSNRLLILAIAGENERLNPLFVAADAVPASVFLELSVLGRRGSPASL</sequence>
<dbReference type="Proteomes" id="UP000789704">
    <property type="component" value="Unassembled WGS sequence"/>
</dbReference>
<evidence type="ECO:0000313" key="1">
    <source>
        <dbReference type="EMBL" id="CAG4906602.1"/>
    </source>
</evidence>
<name>A0A9N8RZ33_9BURK</name>
<dbReference type="EMBL" id="CAJQZC010000006">
    <property type="protein sequence ID" value="CAG4906602.1"/>
    <property type="molecule type" value="Genomic_DNA"/>
</dbReference>
<evidence type="ECO:0000313" key="2">
    <source>
        <dbReference type="Proteomes" id="UP000789704"/>
    </source>
</evidence>
<organism evidence="1 2">
    <name type="scientific">Paraburkholderia saeva</name>
    <dbReference type="NCBI Taxonomy" id="2777537"/>
    <lineage>
        <taxon>Bacteria</taxon>
        <taxon>Pseudomonadati</taxon>
        <taxon>Pseudomonadota</taxon>
        <taxon>Betaproteobacteria</taxon>
        <taxon>Burkholderiales</taxon>
        <taxon>Burkholderiaceae</taxon>
        <taxon>Paraburkholderia</taxon>
    </lineage>
</organism>
<gene>
    <name evidence="1" type="ORF">LMG31841_03578</name>
</gene>
<reference evidence="1" key="1">
    <citation type="submission" date="2021-04" db="EMBL/GenBank/DDBJ databases">
        <authorList>
            <person name="Vanwijnsberghe S."/>
        </authorList>
    </citation>
    <scope>NUCLEOTIDE SEQUENCE</scope>
    <source>
        <strain evidence="1">LMG 31841</strain>
    </source>
</reference>
<dbReference type="AlphaFoldDB" id="A0A9N8RZ33"/>
<comment type="caution">
    <text evidence="1">The sequence shown here is derived from an EMBL/GenBank/DDBJ whole genome shotgun (WGS) entry which is preliminary data.</text>
</comment>
<protein>
    <submittedName>
        <fullName evidence="1">Uncharacterized protein</fullName>
    </submittedName>
</protein>
<accession>A0A9N8RZ33</accession>
<proteinExistence type="predicted"/>
<keyword evidence="2" id="KW-1185">Reference proteome</keyword>